<reference evidence="2" key="1">
    <citation type="submission" date="2019-03" db="EMBL/GenBank/DDBJ databases">
        <title>Long read genome sequence of the mycoparasitic Pythium oligandrum ATCC 38472 isolated from sugarbeet rhizosphere.</title>
        <authorList>
            <person name="Gaulin E."/>
        </authorList>
    </citation>
    <scope>NUCLEOTIDE SEQUENCE</scope>
    <source>
        <strain evidence="2">ATCC 38472_TT</strain>
    </source>
</reference>
<evidence type="ECO:0000313" key="2">
    <source>
        <dbReference type="EMBL" id="TMW62951.1"/>
    </source>
</evidence>
<name>A0A8K1CHM2_PYTOL</name>
<keyword evidence="3" id="KW-1185">Reference proteome</keyword>
<dbReference type="SUPFAM" id="SSF50978">
    <property type="entry name" value="WD40 repeat-like"/>
    <property type="match status" value="1"/>
</dbReference>
<feature type="region of interest" description="Disordered" evidence="1">
    <location>
        <begin position="1"/>
        <end position="87"/>
    </location>
</feature>
<organism evidence="2 3">
    <name type="scientific">Pythium oligandrum</name>
    <name type="common">Mycoparasitic fungus</name>
    <dbReference type="NCBI Taxonomy" id="41045"/>
    <lineage>
        <taxon>Eukaryota</taxon>
        <taxon>Sar</taxon>
        <taxon>Stramenopiles</taxon>
        <taxon>Oomycota</taxon>
        <taxon>Peronosporomycetes</taxon>
        <taxon>Pythiales</taxon>
        <taxon>Pythiaceae</taxon>
        <taxon>Pythium</taxon>
    </lineage>
</organism>
<accession>A0A8K1CHM2</accession>
<comment type="caution">
    <text evidence="2">The sequence shown here is derived from an EMBL/GenBank/DDBJ whole genome shotgun (WGS) entry which is preliminary data.</text>
</comment>
<feature type="compositionally biased region" description="Basic and acidic residues" evidence="1">
    <location>
        <begin position="1"/>
        <end position="10"/>
    </location>
</feature>
<dbReference type="EMBL" id="SPLM01000073">
    <property type="protein sequence ID" value="TMW62951.1"/>
    <property type="molecule type" value="Genomic_DNA"/>
</dbReference>
<gene>
    <name evidence="2" type="ORF">Poli38472_005569</name>
</gene>
<feature type="compositionally biased region" description="Basic and acidic residues" evidence="1">
    <location>
        <begin position="23"/>
        <end position="52"/>
    </location>
</feature>
<dbReference type="AlphaFoldDB" id="A0A8K1CHM2"/>
<evidence type="ECO:0000313" key="3">
    <source>
        <dbReference type="Proteomes" id="UP000794436"/>
    </source>
</evidence>
<feature type="compositionally biased region" description="Acidic residues" evidence="1">
    <location>
        <begin position="59"/>
        <end position="70"/>
    </location>
</feature>
<proteinExistence type="predicted"/>
<dbReference type="InterPro" id="IPR015943">
    <property type="entry name" value="WD40/YVTN_repeat-like_dom_sf"/>
</dbReference>
<evidence type="ECO:0000256" key="1">
    <source>
        <dbReference type="SAM" id="MobiDB-lite"/>
    </source>
</evidence>
<dbReference type="Proteomes" id="UP000794436">
    <property type="component" value="Unassembled WGS sequence"/>
</dbReference>
<dbReference type="OrthoDB" id="167133at2759"/>
<dbReference type="Gene3D" id="2.130.10.10">
    <property type="entry name" value="YVTN repeat-like/Quinoprotein amine dehydrogenase"/>
    <property type="match status" value="1"/>
</dbReference>
<protein>
    <submittedName>
        <fullName evidence="2">Uncharacterized protein</fullName>
    </submittedName>
</protein>
<dbReference type="InterPro" id="IPR036322">
    <property type="entry name" value="WD40_repeat_dom_sf"/>
</dbReference>
<sequence length="559" mass="60081">MSESPVKDDGSAAMVDVGSSPSIKHETRGTDQERPSPSSERYEPSEWAHIFDETNMEGLEVEDEAMDEADTSNAPSFPAGGSPGASTSEVDAAYHPLLHETTPTASLLEPWNFFETTMSLSMGDFASSFSSTMTNPLVGMSPASGATVSPSISTASPVSRLLPPLHQLPPLADESASATIFGSAFGESYAAKNEFRQAMTGASYPTHFVPFERQSDNTPFPLSKPIMREDGVLLVGTEMPTPLAPSSAKNRIFVTNFRSFHPSKPAPFIQVQAEVRYLGWLTPYSAVAAIGRDIHTLQVGDASGDRCCRLQNAVKRVHSDTIREIAVNSVSPTTIASGGFDETVVVLDLGRAGGDSSAATLTTKFDGCDVVSSVRWIPQQATCMSWTTDGGDFQVADLRVRTAQLQIPLYSFLRLDQMGGLFCHEYMSSNNVALGFEHGEMLYVDLRMPRKSSCYGSMRSPLSVLGEMRRSRDGGFGLFGMGGFSTASVHESRRLDSMALVGFNQNDPSSGVYKTYGDFSYETGRMLAVSDNHGVVSVYNGNISSGGATTAGPWREQAV</sequence>